<dbReference type="InterPro" id="IPR044068">
    <property type="entry name" value="CB"/>
</dbReference>
<dbReference type="Proteomes" id="UP000001917">
    <property type="component" value="Chromosome"/>
</dbReference>
<organism evidence="4 5">
    <name type="scientific">Alicyclobacillus acidocaldarius subsp. acidocaldarius (strain ATCC 27009 / DSM 446 / BCRC 14685 / JCM 5260 / KCTC 1825 / NBRC 15652 / NCIMB 11725 / NRRL B-14509 / 104-IA)</name>
    <name type="common">Bacillus acidocaldarius</name>
    <dbReference type="NCBI Taxonomy" id="521098"/>
    <lineage>
        <taxon>Bacteria</taxon>
        <taxon>Bacillati</taxon>
        <taxon>Bacillota</taxon>
        <taxon>Bacilli</taxon>
        <taxon>Bacillales</taxon>
        <taxon>Alicyclobacillaceae</taxon>
        <taxon>Alicyclobacillus</taxon>
    </lineage>
</organism>
<reference evidence="4 5" key="2">
    <citation type="journal article" date="2010" name="Stand. Genomic Sci.">
        <title>Complete genome sequence of Alicyclobacillus acidocaldarius type strain (104-IA).</title>
        <authorList>
            <person name="Mavromatis K."/>
            <person name="Sikorski J."/>
            <person name="Lapidus A."/>
            <person name="Glavina Del Rio T."/>
            <person name="Copeland A."/>
            <person name="Tice H."/>
            <person name="Cheng J.F."/>
            <person name="Lucas S."/>
            <person name="Chen F."/>
            <person name="Nolan M."/>
            <person name="Bruce D."/>
            <person name="Goodwin L."/>
            <person name="Pitluck S."/>
            <person name="Ivanova N."/>
            <person name="Ovchinnikova G."/>
            <person name="Pati A."/>
            <person name="Chen A."/>
            <person name="Palaniappan K."/>
            <person name="Land M."/>
            <person name="Hauser L."/>
            <person name="Chang Y.J."/>
            <person name="Jeffries C.D."/>
            <person name="Chain P."/>
            <person name="Meincke L."/>
            <person name="Sims D."/>
            <person name="Chertkov O."/>
            <person name="Han C."/>
            <person name="Brettin T."/>
            <person name="Detter J.C."/>
            <person name="Wahrenburg C."/>
            <person name="Rohde M."/>
            <person name="Pukall R."/>
            <person name="Goker M."/>
            <person name="Bristow J."/>
            <person name="Eisen J.A."/>
            <person name="Markowitz V."/>
            <person name="Hugenholtz P."/>
            <person name="Klenk H.P."/>
            <person name="Kyrpides N.C."/>
        </authorList>
    </citation>
    <scope>NUCLEOTIDE SEQUENCE [LARGE SCALE GENOMIC DNA]</scope>
    <source>
        <strain evidence="5">ATCC 27009 / DSM 446 / BCRC 14685 / JCM 5260 / KCTC 1825 / NBRC 15652 / NCIMB 11725 / NRRL B-14509 / 104-IA</strain>
    </source>
</reference>
<dbReference type="InterPro" id="IPR010998">
    <property type="entry name" value="Integrase_recombinase_N"/>
</dbReference>
<sequence>MILLRQFFEEFADYQLQYNTRPYARAVCRQIAEFISGCEANGAMCIEHVRPEHIAQFLARIDKDAHPAAWRHRYYAVQVFFSFAVFTGRIPSEQNPFGRTPDPVALTNKRLLSQSEFLRLLAAMPNTHLGVQDQLCAWLLWFGRRLRELSDLRTQDVPQFPEPARQLALGMLAHRRHVHTAVLFLDTLGRPRHIHGQKFNRRLQKYAQVAEIPEPERVTAKLLRQSGAYHQFCAPRRDTQ</sequence>
<dbReference type="EMBL" id="CP001727">
    <property type="protein sequence ID" value="ACV59546.1"/>
    <property type="molecule type" value="Genomic_DNA"/>
</dbReference>
<evidence type="ECO:0000256" key="2">
    <source>
        <dbReference type="PROSITE-ProRule" id="PRU01248"/>
    </source>
</evidence>
<name>C8WT31_ALIAD</name>
<dbReference type="PROSITE" id="PS51900">
    <property type="entry name" value="CB"/>
    <property type="match status" value="1"/>
</dbReference>
<gene>
    <name evidence="4" type="ordered locus">Aaci_2541</name>
</gene>
<evidence type="ECO:0000259" key="3">
    <source>
        <dbReference type="PROSITE" id="PS51900"/>
    </source>
</evidence>
<dbReference type="HOGENOM" id="CLU_1154493_0_0_9"/>
<evidence type="ECO:0000313" key="5">
    <source>
        <dbReference type="Proteomes" id="UP000001917"/>
    </source>
</evidence>
<keyword evidence="1 2" id="KW-0238">DNA-binding</keyword>
<reference evidence="5" key="1">
    <citation type="submission" date="2009-09" db="EMBL/GenBank/DDBJ databases">
        <title>The complete chromosome of Alicyclobacillus acidocaldarius subsp. acidocaldarius DSM 446.</title>
        <authorList>
            <consortium name="US DOE Joint Genome Institute (JGI-PGF)"/>
            <person name="Lucas S."/>
            <person name="Copeland A."/>
            <person name="Lapidus A."/>
            <person name="Glavina del Rio T."/>
            <person name="Dalin E."/>
            <person name="Tice H."/>
            <person name="Bruce D."/>
            <person name="Goodwin L."/>
            <person name="Pitluck S."/>
            <person name="Kyrpides N."/>
            <person name="Mavromatis K."/>
            <person name="Ivanova N."/>
            <person name="Ovchinnikova G."/>
            <person name="Chertkov O."/>
            <person name="Sims D."/>
            <person name="Brettin T."/>
            <person name="Detter J.C."/>
            <person name="Han C."/>
            <person name="Larimer F."/>
            <person name="Land M."/>
            <person name="Hauser L."/>
            <person name="Markowitz V."/>
            <person name="Cheng J.-F."/>
            <person name="Hugenholtz P."/>
            <person name="Woyke T."/>
            <person name="Wu D."/>
            <person name="Pukall R."/>
            <person name="Klenk H.-P."/>
            <person name="Eisen J.A."/>
        </authorList>
    </citation>
    <scope>NUCLEOTIDE SEQUENCE [LARGE SCALE GENOMIC DNA]</scope>
    <source>
        <strain evidence="5">ATCC 27009 / DSM 446 / BCRC 14685 / JCM 5260 / KCTC 1825 / NBRC 15652 / NCIMB 11725 / NRRL B-14509 / 104-IA</strain>
    </source>
</reference>
<dbReference type="KEGG" id="aac:Aaci_2541"/>
<feature type="domain" description="Core-binding (CB)" evidence="3">
    <location>
        <begin position="2"/>
        <end position="85"/>
    </location>
</feature>
<keyword evidence="5" id="KW-1185">Reference proteome</keyword>
<dbReference type="InterPro" id="IPR011010">
    <property type="entry name" value="DNA_brk_join_enz"/>
</dbReference>
<dbReference type="SUPFAM" id="SSF56349">
    <property type="entry name" value="DNA breaking-rejoining enzymes"/>
    <property type="match status" value="1"/>
</dbReference>
<accession>C8WT31</accession>
<protein>
    <recommendedName>
        <fullName evidence="3">Core-binding (CB) domain-containing protein</fullName>
    </recommendedName>
</protein>
<proteinExistence type="predicted"/>
<dbReference type="RefSeq" id="WP_012811786.1">
    <property type="nucleotide sequence ID" value="NC_013205.1"/>
</dbReference>
<dbReference type="AlphaFoldDB" id="C8WT31"/>
<evidence type="ECO:0000256" key="1">
    <source>
        <dbReference type="ARBA" id="ARBA00023125"/>
    </source>
</evidence>
<dbReference type="Gene3D" id="1.10.150.130">
    <property type="match status" value="1"/>
</dbReference>
<evidence type="ECO:0000313" key="4">
    <source>
        <dbReference type="EMBL" id="ACV59546.1"/>
    </source>
</evidence>
<dbReference type="STRING" id="521098.Aaci_2541"/>
<dbReference type="GO" id="GO:0003677">
    <property type="term" value="F:DNA binding"/>
    <property type="evidence" value="ECO:0007669"/>
    <property type="project" value="UniProtKB-UniRule"/>
</dbReference>
<dbReference type="SMR" id="C8WT31"/>